<reference evidence="3" key="1">
    <citation type="submission" date="2015-11" db="EMBL/GenBank/DDBJ databases">
        <authorList>
            <person name="Varghese N."/>
        </authorList>
    </citation>
    <scope>NUCLEOTIDE SEQUENCE [LARGE SCALE GENOMIC DNA]</scope>
    <source>
        <strain evidence="3">DSM 45899</strain>
    </source>
</reference>
<dbReference type="AlphaFoldDB" id="A0A0S4QZM7"/>
<dbReference type="Proteomes" id="UP000198802">
    <property type="component" value="Unassembled WGS sequence"/>
</dbReference>
<proteinExistence type="predicted"/>
<evidence type="ECO:0000313" key="2">
    <source>
        <dbReference type="EMBL" id="CUU61005.1"/>
    </source>
</evidence>
<feature type="compositionally biased region" description="Polar residues" evidence="1">
    <location>
        <begin position="1"/>
        <end position="12"/>
    </location>
</feature>
<sequence>MADSTAGETSPVAQDDPAATAWNAETERLYGQLTELKRLYVAAQLGLVGHLIRTFESTDTNGLAMSTAEATKVEITVRSGDADYDPSVTLNAVLAADGSEIASWVDRPGVADLTGLDELVCGPLEACIANGMQVPSGGEVELPPPGLPDPAMPPGDDPAIPALWERIKKIEEREGYWNGGDVASALMEWFAELGYRVDEPEAR</sequence>
<gene>
    <name evidence="2" type="ORF">Ga0074812_15230</name>
</gene>
<evidence type="ECO:0000313" key="3">
    <source>
        <dbReference type="Proteomes" id="UP000198802"/>
    </source>
</evidence>
<dbReference type="RefSeq" id="WP_091286700.1">
    <property type="nucleotide sequence ID" value="NZ_FAOZ01000052.1"/>
</dbReference>
<dbReference type="EMBL" id="FAOZ01000052">
    <property type="protein sequence ID" value="CUU61005.1"/>
    <property type="molecule type" value="Genomic_DNA"/>
</dbReference>
<keyword evidence="3" id="KW-1185">Reference proteome</keyword>
<name>A0A0S4QZM7_9ACTN</name>
<evidence type="ECO:0000256" key="1">
    <source>
        <dbReference type="SAM" id="MobiDB-lite"/>
    </source>
</evidence>
<organism evidence="2 3">
    <name type="scientific">Parafrankia irregularis</name>
    <dbReference type="NCBI Taxonomy" id="795642"/>
    <lineage>
        <taxon>Bacteria</taxon>
        <taxon>Bacillati</taxon>
        <taxon>Actinomycetota</taxon>
        <taxon>Actinomycetes</taxon>
        <taxon>Frankiales</taxon>
        <taxon>Frankiaceae</taxon>
        <taxon>Parafrankia</taxon>
    </lineage>
</organism>
<accession>A0A0S4QZM7</accession>
<protein>
    <submittedName>
        <fullName evidence="2">Uncharacterized protein</fullName>
    </submittedName>
</protein>
<feature type="region of interest" description="Disordered" evidence="1">
    <location>
        <begin position="1"/>
        <end position="20"/>
    </location>
</feature>